<keyword evidence="7" id="KW-1185">Reference proteome</keyword>
<dbReference type="AlphaFoldDB" id="A0AAI8MG57"/>
<evidence type="ECO:0000256" key="4">
    <source>
        <dbReference type="ARBA" id="ARBA00023014"/>
    </source>
</evidence>
<dbReference type="PANTHER" id="PTHR40261">
    <property type="match status" value="1"/>
</dbReference>
<feature type="domain" description="Rieske" evidence="5">
    <location>
        <begin position="40"/>
        <end position="120"/>
    </location>
</feature>
<dbReference type="Proteomes" id="UP000007886">
    <property type="component" value="Chromosome"/>
</dbReference>
<evidence type="ECO:0000259" key="5">
    <source>
        <dbReference type="PROSITE" id="PS51296"/>
    </source>
</evidence>
<dbReference type="GO" id="GO:0046872">
    <property type="term" value="F:metal ion binding"/>
    <property type="evidence" value="ECO:0007669"/>
    <property type="project" value="UniProtKB-KW"/>
</dbReference>
<gene>
    <name evidence="6" type="ORF">S23_46130</name>
</gene>
<keyword evidence="4" id="KW-0411">Iron-sulfur</keyword>
<evidence type="ECO:0000256" key="1">
    <source>
        <dbReference type="ARBA" id="ARBA00022714"/>
    </source>
</evidence>
<dbReference type="SUPFAM" id="SSF50022">
    <property type="entry name" value="ISP domain"/>
    <property type="match status" value="1"/>
</dbReference>
<keyword evidence="1" id="KW-0001">2Fe-2S</keyword>
<dbReference type="RefSeq" id="WP_015687086.1">
    <property type="nucleotide sequence ID" value="NC_017082.1"/>
</dbReference>
<evidence type="ECO:0000256" key="3">
    <source>
        <dbReference type="ARBA" id="ARBA00023004"/>
    </source>
</evidence>
<dbReference type="PROSITE" id="PS51296">
    <property type="entry name" value="RIESKE"/>
    <property type="match status" value="1"/>
</dbReference>
<reference evidence="6 7" key="1">
    <citation type="journal article" date="2012" name="Microbes Environ.">
        <title>Complete genome sequence of Bradyrhizobium sp. S23321: insights into symbiosis evolution in soil oligotrophs.</title>
        <authorList>
            <person name="Okubo T."/>
            <person name="Tsukui T."/>
            <person name="Maita H."/>
            <person name="Okamoto S."/>
            <person name="Oshima K."/>
            <person name="Fujisawa T."/>
            <person name="Saito A."/>
            <person name="Futamata H."/>
            <person name="Hattori R."/>
            <person name="Shimomura Y."/>
            <person name="Haruta S."/>
            <person name="Morimoto S."/>
            <person name="Wang Y."/>
            <person name="Sakai Y."/>
            <person name="Hattori M."/>
            <person name="Aizawa S."/>
            <person name="Nagashima K.V.P."/>
            <person name="Masuda S."/>
            <person name="Hattori T."/>
            <person name="Yamashita A."/>
            <person name="Bao Z."/>
            <person name="Hayatsu M."/>
            <person name="Kajiya-Kanegae H."/>
            <person name="Yoshinaga I."/>
            <person name="Sakamoto K."/>
            <person name="Toyota K."/>
            <person name="Nakao M."/>
            <person name="Kohara M."/>
            <person name="Anda M."/>
            <person name="Niwa R."/>
            <person name="Jung-Hwan P."/>
            <person name="Sameshima-Saito R."/>
            <person name="Tokuda S."/>
            <person name="Yamamoto S."/>
            <person name="Yamamoto S."/>
            <person name="Yokoyama T."/>
            <person name="Akutsu T."/>
            <person name="Nakamura Y."/>
            <person name="Nakahira-Yanaka Y."/>
            <person name="Takada Hoshino Y."/>
            <person name="Hirakawa H."/>
            <person name="Mitsui H."/>
            <person name="Terasawa K."/>
            <person name="Itakura M."/>
            <person name="Sato S."/>
            <person name="Ikeda-Ohtsubo W."/>
            <person name="Sakakura N."/>
            <person name="Kaminuma E."/>
            <person name="Minamisawa K."/>
        </authorList>
    </citation>
    <scope>NUCLEOTIDE SEQUENCE [LARGE SCALE GENOMIC DNA]</scope>
    <source>
        <strain evidence="6 7">S23321</strain>
    </source>
</reference>
<evidence type="ECO:0000313" key="7">
    <source>
        <dbReference type="Proteomes" id="UP000007886"/>
    </source>
</evidence>
<dbReference type="Gene3D" id="2.102.10.10">
    <property type="entry name" value="Rieske [2Fe-2S] iron-sulphur domain"/>
    <property type="match status" value="1"/>
</dbReference>
<dbReference type="Pfam" id="PF00355">
    <property type="entry name" value="Rieske"/>
    <property type="match status" value="1"/>
</dbReference>
<evidence type="ECO:0000313" key="6">
    <source>
        <dbReference type="EMBL" id="BAL77807.1"/>
    </source>
</evidence>
<evidence type="ECO:0000256" key="2">
    <source>
        <dbReference type="ARBA" id="ARBA00022723"/>
    </source>
</evidence>
<dbReference type="PANTHER" id="PTHR40261:SF1">
    <property type="entry name" value="RIESKE DOMAIN-CONTAINING PROTEIN"/>
    <property type="match status" value="1"/>
</dbReference>
<name>A0AAI8MG57_9BRAD</name>
<proteinExistence type="predicted"/>
<keyword evidence="2" id="KW-0479">Metal-binding</keyword>
<keyword evidence="3" id="KW-0408">Iron</keyword>
<accession>A0AAI8MG57</accession>
<dbReference type="KEGG" id="brs:S23_46130"/>
<dbReference type="InterPro" id="IPR036922">
    <property type="entry name" value="Rieske_2Fe-2S_sf"/>
</dbReference>
<organism evidence="6 7">
    <name type="scientific">Bradyrhizobium cosmicum</name>
    <dbReference type="NCBI Taxonomy" id="1404864"/>
    <lineage>
        <taxon>Bacteria</taxon>
        <taxon>Pseudomonadati</taxon>
        <taxon>Pseudomonadota</taxon>
        <taxon>Alphaproteobacteria</taxon>
        <taxon>Hyphomicrobiales</taxon>
        <taxon>Nitrobacteraceae</taxon>
        <taxon>Bradyrhizobium</taxon>
    </lineage>
</organism>
<dbReference type="InterPro" id="IPR017941">
    <property type="entry name" value="Rieske_2Fe-2S"/>
</dbReference>
<dbReference type="GO" id="GO:0051537">
    <property type="term" value="F:2 iron, 2 sulfur cluster binding"/>
    <property type="evidence" value="ECO:0007669"/>
    <property type="project" value="UniProtKB-KW"/>
</dbReference>
<sequence>MDTDEIEVFVICATDAVERGGAKAFSLSRIDASGESRPFPIVVIRTHDNDYIGYVNACPHDGVWLNIGSGDFFTPDRAFLKCGRHGATFEIDSGLGIDGPCQGKSLEPIALAVVDGEVCLCGERLVEDDQPRDPFDDHDETMEIMIHPE</sequence>
<dbReference type="EMBL" id="AP012279">
    <property type="protein sequence ID" value="BAL77807.1"/>
    <property type="molecule type" value="Genomic_DNA"/>
</dbReference>
<protein>
    <recommendedName>
        <fullName evidence="5">Rieske domain-containing protein</fullName>
    </recommendedName>
</protein>